<protein>
    <submittedName>
        <fullName evidence="1">Uncharacterized protein</fullName>
    </submittedName>
</protein>
<dbReference type="EMBL" id="CP003789">
    <property type="protein sequence ID" value="AGA64285.1"/>
    <property type="molecule type" value="Genomic_DNA"/>
</dbReference>
<evidence type="ECO:0000313" key="1">
    <source>
        <dbReference type="EMBL" id="AGA64285.1"/>
    </source>
</evidence>
<name>L0ETW1_LIBCB</name>
<evidence type="ECO:0000313" key="2">
    <source>
        <dbReference type="Proteomes" id="UP000010799"/>
    </source>
</evidence>
<dbReference type="Proteomes" id="UP000010799">
    <property type="component" value="Chromosome"/>
</dbReference>
<accession>L0ETW1</accession>
<organism evidence="1 2">
    <name type="scientific">Liberibacter crescens (strain BT-1)</name>
    <dbReference type="NCBI Taxonomy" id="1215343"/>
    <lineage>
        <taxon>Bacteria</taxon>
        <taxon>Pseudomonadati</taxon>
        <taxon>Pseudomonadota</taxon>
        <taxon>Alphaproteobacteria</taxon>
        <taxon>Hyphomicrobiales</taxon>
        <taxon>Rhizobiaceae</taxon>
        <taxon>Liberibacter</taxon>
    </lineage>
</organism>
<gene>
    <name evidence="1" type="ordered locus">B488_02920</name>
</gene>
<dbReference type="HOGENOM" id="CLU_3272272_0_0_5"/>
<dbReference type="KEGG" id="lcc:B488_02920"/>
<dbReference type="AlphaFoldDB" id="L0ETW1"/>
<keyword evidence="2" id="KW-1185">Reference proteome</keyword>
<dbReference type="PATRIC" id="fig|1215343.11.peg.302"/>
<proteinExistence type="predicted"/>
<sequence>MKTKLVYHKLDLYPLFKTFLLTYPEKLKKEVYNLYILRKSI</sequence>
<reference evidence="1 2" key="1">
    <citation type="journal article" date="2012" name="Stand. Genomic Sci.">
        <title>Complete genome sequence of Liberibacter crescens BT-1.</title>
        <authorList>
            <person name="Leonard M.T."/>
            <person name="Fagen J.R."/>
            <person name="Davis-Richardson A.G."/>
            <person name="Davis M.J."/>
            <person name="Triplett E.W."/>
        </authorList>
    </citation>
    <scope>NUCLEOTIDE SEQUENCE [LARGE SCALE GENOMIC DNA]</scope>
    <source>
        <strain evidence="1 2">BT-1</strain>
    </source>
</reference>